<name>A0A831PKC9_9BACT</name>
<feature type="compositionally biased region" description="Polar residues" evidence="1">
    <location>
        <begin position="39"/>
        <end position="48"/>
    </location>
</feature>
<dbReference type="AlphaFoldDB" id="A0A831PKC9"/>
<comment type="caution">
    <text evidence="2">The sequence shown here is derived from an EMBL/GenBank/DDBJ whole genome shotgun (WGS) entry which is preliminary data.</text>
</comment>
<accession>A0A831PKC9</accession>
<proteinExistence type="predicted"/>
<feature type="non-terminal residue" evidence="2">
    <location>
        <position position="1"/>
    </location>
</feature>
<feature type="region of interest" description="Disordered" evidence="1">
    <location>
        <begin position="36"/>
        <end position="65"/>
    </location>
</feature>
<gene>
    <name evidence="2" type="primary">sprA</name>
    <name evidence="2" type="ORF">ENN90_07365</name>
</gene>
<dbReference type="NCBIfam" id="TIGR04189">
    <property type="entry name" value="surface_SprA"/>
    <property type="match status" value="1"/>
</dbReference>
<dbReference type="EMBL" id="DSDK01000402">
    <property type="protein sequence ID" value="HDR51425.1"/>
    <property type="molecule type" value="Genomic_DNA"/>
</dbReference>
<sequence>RVQNSRNIQLTGNMNLQSLYNKVSYFQELNQKFRRTGGSRYSLNRQTSGARGQQQQQQQPQRPAEQTYSGNITLTASQPQTITHKLNTRKISVVVTGENGEAVRGRTNIVDANTIEFTPMADAGQGSVTVKGVPGDQTLFKDILDLTTRMLIGVRTISVNYSVNGGTVLPGYLPEPSLFGAGTYHPEVNMFGRDLGDSFAPGFPFLAGWQDYGFAQKAATRGWVTTDSTLNMPYLFTKNERLSMRATVEPLPDLRIDVTADRSFSKNISEFYNYNPSSGDFRANSFTETGNFSMSTLTWGTAFFAMGKGEVHQSEAFENFKEYRQVIAHRLAAQRDPNNGFGYDPAAPHAENPGFPDGYGPNSVEVLVPAFLAAYQNKDPHSVSLGLFPSIKFIRPNWRIQYEGMVSKIPGLNRIMRSLNFTHSYRSSYNVGSFITNLNYQEQADGFSYVRDIANNFITPYDFNSVSIMETFSPLINMDIMWHSDLTTRGEIKKSRNLTLSFANNQITEVLSDEYTIGVGYRFTQMDLIIKTKNAQQAYSNDLNLRADLSFRKNKTVLRKIVENDDQITAGQSAFTIKTTADYMLSDRFQLRLFFDKVLNNPFTSLSFPTSNTNVGVSFRFTLAQ</sequence>
<organism evidence="2">
    <name type="scientific">Mariniphaga anaerophila</name>
    <dbReference type="NCBI Taxonomy" id="1484053"/>
    <lineage>
        <taxon>Bacteria</taxon>
        <taxon>Pseudomonadati</taxon>
        <taxon>Bacteroidota</taxon>
        <taxon>Bacteroidia</taxon>
        <taxon>Marinilabiliales</taxon>
        <taxon>Prolixibacteraceae</taxon>
        <taxon>Mariniphaga</taxon>
    </lineage>
</organism>
<feature type="compositionally biased region" description="Low complexity" evidence="1">
    <location>
        <begin position="49"/>
        <end position="64"/>
    </location>
</feature>
<evidence type="ECO:0000313" key="2">
    <source>
        <dbReference type="EMBL" id="HDR51425.1"/>
    </source>
</evidence>
<reference evidence="2" key="1">
    <citation type="journal article" date="2020" name="mSystems">
        <title>Genome- and Community-Level Interaction Insights into Carbon Utilization and Element Cycling Functions of Hydrothermarchaeota in Hydrothermal Sediment.</title>
        <authorList>
            <person name="Zhou Z."/>
            <person name="Liu Y."/>
            <person name="Xu W."/>
            <person name="Pan J."/>
            <person name="Luo Z.H."/>
            <person name="Li M."/>
        </authorList>
    </citation>
    <scope>NUCLEOTIDE SEQUENCE [LARGE SCALE GENOMIC DNA]</scope>
    <source>
        <strain evidence="2">SpSt-1217</strain>
    </source>
</reference>
<protein>
    <submittedName>
        <fullName evidence="2">Cell surface protein SprA</fullName>
    </submittedName>
</protein>
<dbReference type="InterPro" id="IPR026377">
    <property type="entry name" value="Cell_surface_SprA"/>
</dbReference>
<dbReference type="Proteomes" id="UP000886047">
    <property type="component" value="Unassembled WGS sequence"/>
</dbReference>
<evidence type="ECO:0000256" key="1">
    <source>
        <dbReference type="SAM" id="MobiDB-lite"/>
    </source>
</evidence>